<dbReference type="EMBL" id="ML119805">
    <property type="protein sequence ID" value="RPA73975.1"/>
    <property type="molecule type" value="Genomic_DNA"/>
</dbReference>
<feature type="compositionally biased region" description="Polar residues" evidence="1">
    <location>
        <begin position="811"/>
        <end position="828"/>
    </location>
</feature>
<feature type="compositionally biased region" description="Basic residues" evidence="1">
    <location>
        <begin position="335"/>
        <end position="345"/>
    </location>
</feature>
<evidence type="ECO:0000313" key="3">
    <source>
        <dbReference type="Proteomes" id="UP000275078"/>
    </source>
</evidence>
<name>A0A3N4HJ91_ASCIM</name>
<feature type="compositionally biased region" description="Basic and acidic residues" evidence="1">
    <location>
        <begin position="530"/>
        <end position="579"/>
    </location>
</feature>
<feature type="compositionally biased region" description="Polar residues" evidence="1">
    <location>
        <begin position="682"/>
        <end position="693"/>
    </location>
</feature>
<protein>
    <submittedName>
        <fullName evidence="2">Uncharacterized protein</fullName>
    </submittedName>
</protein>
<feature type="compositionally biased region" description="Low complexity" evidence="1">
    <location>
        <begin position="139"/>
        <end position="151"/>
    </location>
</feature>
<proteinExistence type="predicted"/>
<gene>
    <name evidence="2" type="ORF">BJ508DRAFT_333554</name>
</gene>
<feature type="region of interest" description="Disordered" evidence="1">
    <location>
        <begin position="324"/>
        <end position="345"/>
    </location>
</feature>
<feature type="region of interest" description="Disordered" evidence="1">
    <location>
        <begin position="511"/>
        <end position="697"/>
    </location>
</feature>
<feature type="compositionally biased region" description="Polar residues" evidence="1">
    <location>
        <begin position="152"/>
        <end position="178"/>
    </location>
</feature>
<feature type="region of interest" description="Disordered" evidence="1">
    <location>
        <begin position="139"/>
        <end position="191"/>
    </location>
</feature>
<feature type="compositionally biased region" description="Polar residues" evidence="1">
    <location>
        <begin position="7"/>
        <end position="22"/>
    </location>
</feature>
<feature type="region of interest" description="Disordered" evidence="1">
    <location>
        <begin position="208"/>
        <end position="229"/>
    </location>
</feature>
<keyword evidence="3" id="KW-1185">Reference proteome</keyword>
<evidence type="ECO:0000313" key="2">
    <source>
        <dbReference type="EMBL" id="RPA73975.1"/>
    </source>
</evidence>
<feature type="compositionally biased region" description="Basic and acidic residues" evidence="1">
    <location>
        <begin position="830"/>
        <end position="850"/>
    </location>
</feature>
<organism evidence="2 3">
    <name type="scientific">Ascobolus immersus RN42</name>
    <dbReference type="NCBI Taxonomy" id="1160509"/>
    <lineage>
        <taxon>Eukaryota</taxon>
        <taxon>Fungi</taxon>
        <taxon>Dikarya</taxon>
        <taxon>Ascomycota</taxon>
        <taxon>Pezizomycotina</taxon>
        <taxon>Pezizomycetes</taxon>
        <taxon>Pezizales</taxon>
        <taxon>Ascobolaceae</taxon>
        <taxon>Ascobolus</taxon>
    </lineage>
</organism>
<feature type="compositionally biased region" description="Polar residues" evidence="1">
    <location>
        <begin position="735"/>
        <end position="762"/>
    </location>
</feature>
<feature type="compositionally biased region" description="Basic residues" evidence="1">
    <location>
        <begin position="797"/>
        <end position="808"/>
    </location>
</feature>
<dbReference type="Proteomes" id="UP000275078">
    <property type="component" value="Unassembled WGS sequence"/>
</dbReference>
<sequence>MVEVFELTTSPETSPNGHTTVSDGFALHTEPNNSNDAGTRAHGQEWRCVLYTRPLPSVEPNAHNSSDSSASSSYSCVHPHIPPQTPGVSYGQTMEVQQRGGVPTGADLNRRLFSQEAAAVDRTSMLNSGLIDPSLLTPACTSSSSAAPSPTNDHQTPTKKPNNTGNRVKSESTSTASLTARDYHQVDSDTPFADPELERLVQAGIKKERERAEANAAAGIQEEDEPDDEKIEVTVDEEGQVLSRAQIIHQLLGTNKPRPYYSEVRAVCARAGMTLSQPLRDFPGKGVAIIHLLHAVFGPRYGWSRYLCKLIAQAQCQYKHRNTNFARKSGPSRPKAPRVTKRKRQNIKFVVKDEKRQRLDEPDVAGSNDYHQLETKHTVGQDDDISMTDTPDQVEQGMPPVDDHLPYHRTHPNTVSSPPCNSMVLYRRPVRESCENEEARVEHESVVYLRIEDAPAIPAEPHDAHTAAEEAEENTIDMKDAPAIPAEPHDAHTAAEEAEENTIDMKDAPAIPAEPHDAHTAAEEAEENTIDMKEAPADAHVDKEEAPADAHVDKEEAPADAHVDKEEAPADAHVDKEEAPADAEETTFIMDDAPAETQPHKENVPAAQPHKEDAQARIEEIQEAQPHKEDAQARIEDMQTEEFREDTQGATPETDEVSPESNDALGITYGCVEPDGPLQMGPDNTPQKDQTGQRPHLTPFRQHAHETYEIPETPESPELITDARIRCADEIDTGGNDTTGDISQVPTNSGSNDATVDNTKPANVTRVGTPESELSECPDDMETETDNVVTIAALPTKKSRKAPTKKATRAPSKTPTKAPNKAATQVSKKTTKDTKGKRMDPVLRDVKPDEGIVLSSRTRGGAKR</sequence>
<feature type="region of interest" description="Disordered" evidence="1">
    <location>
        <begin position="1"/>
        <end position="22"/>
    </location>
</feature>
<accession>A0A3N4HJ91</accession>
<feature type="compositionally biased region" description="Low complexity" evidence="1">
    <location>
        <begin position="65"/>
        <end position="75"/>
    </location>
</feature>
<evidence type="ECO:0000256" key="1">
    <source>
        <dbReference type="SAM" id="MobiDB-lite"/>
    </source>
</evidence>
<dbReference type="AlphaFoldDB" id="A0A3N4HJ91"/>
<reference evidence="2 3" key="1">
    <citation type="journal article" date="2018" name="Nat. Ecol. Evol.">
        <title>Pezizomycetes genomes reveal the molecular basis of ectomycorrhizal truffle lifestyle.</title>
        <authorList>
            <person name="Murat C."/>
            <person name="Payen T."/>
            <person name="Noel B."/>
            <person name="Kuo A."/>
            <person name="Morin E."/>
            <person name="Chen J."/>
            <person name="Kohler A."/>
            <person name="Krizsan K."/>
            <person name="Balestrini R."/>
            <person name="Da Silva C."/>
            <person name="Montanini B."/>
            <person name="Hainaut M."/>
            <person name="Levati E."/>
            <person name="Barry K.W."/>
            <person name="Belfiori B."/>
            <person name="Cichocki N."/>
            <person name="Clum A."/>
            <person name="Dockter R.B."/>
            <person name="Fauchery L."/>
            <person name="Guy J."/>
            <person name="Iotti M."/>
            <person name="Le Tacon F."/>
            <person name="Lindquist E.A."/>
            <person name="Lipzen A."/>
            <person name="Malagnac F."/>
            <person name="Mello A."/>
            <person name="Molinier V."/>
            <person name="Miyauchi S."/>
            <person name="Poulain J."/>
            <person name="Riccioni C."/>
            <person name="Rubini A."/>
            <person name="Sitrit Y."/>
            <person name="Splivallo R."/>
            <person name="Traeger S."/>
            <person name="Wang M."/>
            <person name="Zifcakova L."/>
            <person name="Wipf D."/>
            <person name="Zambonelli A."/>
            <person name="Paolocci F."/>
            <person name="Nowrousian M."/>
            <person name="Ottonello S."/>
            <person name="Baldrian P."/>
            <person name="Spatafora J.W."/>
            <person name="Henrissat B."/>
            <person name="Nagy L.G."/>
            <person name="Aury J.M."/>
            <person name="Wincker P."/>
            <person name="Grigoriev I.V."/>
            <person name="Bonfante P."/>
            <person name="Martin F.M."/>
        </authorList>
    </citation>
    <scope>NUCLEOTIDE SEQUENCE [LARGE SCALE GENOMIC DNA]</scope>
    <source>
        <strain evidence="2 3">RN42</strain>
    </source>
</reference>
<feature type="region of interest" description="Disordered" evidence="1">
    <location>
        <begin position="730"/>
        <end position="864"/>
    </location>
</feature>
<feature type="compositionally biased region" description="Basic and acidic residues" evidence="1">
    <location>
        <begin position="598"/>
        <end position="647"/>
    </location>
</feature>
<feature type="compositionally biased region" description="Acidic residues" evidence="1">
    <location>
        <begin position="773"/>
        <end position="785"/>
    </location>
</feature>
<feature type="region of interest" description="Disordered" evidence="1">
    <location>
        <begin position="57"/>
        <end position="90"/>
    </location>
</feature>